<dbReference type="OMA" id="YQANLCR"/>
<accession>L1JI10</accession>
<dbReference type="Pfam" id="PF00425">
    <property type="entry name" value="Chorismate_bind"/>
    <property type="match status" value="1"/>
</dbReference>
<evidence type="ECO:0000313" key="4">
    <source>
        <dbReference type="Proteomes" id="UP000011087"/>
    </source>
</evidence>
<dbReference type="PaxDb" id="55529-EKX48136"/>
<dbReference type="InterPro" id="IPR005802">
    <property type="entry name" value="ADC_synth_comp_1"/>
</dbReference>
<dbReference type="GO" id="GO:0005737">
    <property type="term" value="C:cytoplasm"/>
    <property type="evidence" value="ECO:0007669"/>
    <property type="project" value="TreeGrafter"/>
</dbReference>
<protein>
    <recommendedName>
        <fullName evidence="1">Chorismate-utilising enzyme C-terminal domain-containing protein</fullName>
    </recommendedName>
</protein>
<gene>
    <name evidence="2" type="ORF">GUITHDRAFT_86169</name>
</gene>
<dbReference type="AlphaFoldDB" id="L1JI10"/>
<dbReference type="Proteomes" id="UP000011087">
    <property type="component" value="Unassembled WGS sequence"/>
</dbReference>
<dbReference type="GO" id="GO:0008153">
    <property type="term" value="P:4-aminobenzoate biosynthetic process"/>
    <property type="evidence" value="ECO:0007669"/>
    <property type="project" value="TreeGrafter"/>
</dbReference>
<dbReference type="EnsemblProtists" id="EKX48136">
    <property type="protein sequence ID" value="EKX48136"/>
    <property type="gene ID" value="GUITHDRAFT_86169"/>
</dbReference>
<reference evidence="2 4" key="1">
    <citation type="journal article" date="2012" name="Nature">
        <title>Algal genomes reveal evolutionary mosaicism and the fate of nucleomorphs.</title>
        <authorList>
            <consortium name="DOE Joint Genome Institute"/>
            <person name="Curtis B.A."/>
            <person name="Tanifuji G."/>
            <person name="Burki F."/>
            <person name="Gruber A."/>
            <person name="Irimia M."/>
            <person name="Maruyama S."/>
            <person name="Arias M.C."/>
            <person name="Ball S.G."/>
            <person name="Gile G.H."/>
            <person name="Hirakawa Y."/>
            <person name="Hopkins J.F."/>
            <person name="Kuo A."/>
            <person name="Rensing S.A."/>
            <person name="Schmutz J."/>
            <person name="Symeonidi A."/>
            <person name="Elias M."/>
            <person name="Eveleigh R.J."/>
            <person name="Herman E.K."/>
            <person name="Klute M.J."/>
            <person name="Nakayama T."/>
            <person name="Obornik M."/>
            <person name="Reyes-Prieto A."/>
            <person name="Armbrust E.V."/>
            <person name="Aves S.J."/>
            <person name="Beiko R.G."/>
            <person name="Coutinho P."/>
            <person name="Dacks J.B."/>
            <person name="Durnford D.G."/>
            <person name="Fast N.M."/>
            <person name="Green B.R."/>
            <person name="Grisdale C.J."/>
            <person name="Hempel F."/>
            <person name="Henrissat B."/>
            <person name="Hoppner M.P."/>
            <person name="Ishida K."/>
            <person name="Kim E."/>
            <person name="Koreny L."/>
            <person name="Kroth P.G."/>
            <person name="Liu Y."/>
            <person name="Malik S.B."/>
            <person name="Maier U.G."/>
            <person name="McRose D."/>
            <person name="Mock T."/>
            <person name="Neilson J.A."/>
            <person name="Onodera N.T."/>
            <person name="Poole A.M."/>
            <person name="Pritham E.J."/>
            <person name="Richards T.A."/>
            <person name="Rocap G."/>
            <person name="Roy S.W."/>
            <person name="Sarai C."/>
            <person name="Schaack S."/>
            <person name="Shirato S."/>
            <person name="Slamovits C.H."/>
            <person name="Spencer D.F."/>
            <person name="Suzuki S."/>
            <person name="Worden A.Z."/>
            <person name="Zauner S."/>
            <person name="Barry K."/>
            <person name="Bell C."/>
            <person name="Bharti A.K."/>
            <person name="Crow J.A."/>
            <person name="Grimwood J."/>
            <person name="Kramer R."/>
            <person name="Lindquist E."/>
            <person name="Lucas S."/>
            <person name="Salamov A."/>
            <person name="McFadden G.I."/>
            <person name="Lane C.E."/>
            <person name="Keeling P.J."/>
            <person name="Gray M.W."/>
            <person name="Grigoriev I.V."/>
            <person name="Archibald J.M."/>
        </authorList>
    </citation>
    <scope>NUCLEOTIDE SEQUENCE</scope>
    <source>
        <strain evidence="2 4">CCMP2712</strain>
    </source>
</reference>
<evidence type="ECO:0000259" key="1">
    <source>
        <dbReference type="Pfam" id="PF00425"/>
    </source>
</evidence>
<dbReference type="PANTHER" id="PTHR11236">
    <property type="entry name" value="AMINOBENZOATE/ANTHRANILATE SYNTHASE"/>
    <property type="match status" value="1"/>
</dbReference>
<dbReference type="PANTHER" id="PTHR11236:SF18">
    <property type="entry name" value="AMINODEOXYCHORISMATE SYNTHASE"/>
    <property type="match status" value="1"/>
</dbReference>
<dbReference type="PRINTS" id="PR00095">
    <property type="entry name" value="ANTSNTHASEI"/>
</dbReference>
<feature type="domain" description="Chorismate-utilising enzyme C-terminal" evidence="1">
    <location>
        <begin position="47"/>
        <end position="301"/>
    </location>
</feature>
<dbReference type="eggNOG" id="KOG1224">
    <property type="taxonomic scope" value="Eukaryota"/>
</dbReference>
<dbReference type="GO" id="GO:0000162">
    <property type="term" value="P:L-tryptophan biosynthetic process"/>
    <property type="evidence" value="ECO:0007669"/>
    <property type="project" value="TreeGrafter"/>
</dbReference>
<dbReference type="InterPro" id="IPR015890">
    <property type="entry name" value="Chorismate_C"/>
</dbReference>
<dbReference type="GO" id="GO:0046820">
    <property type="term" value="F:4-amino-4-deoxychorismate synthase activity"/>
    <property type="evidence" value="ECO:0007669"/>
    <property type="project" value="TreeGrafter"/>
</dbReference>
<dbReference type="HOGENOM" id="CLU_006493_1_0_1"/>
<dbReference type="GO" id="GO:0009396">
    <property type="term" value="P:folic acid-containing compound biosynthetic process"/>
    <property type="evidence" value="ECO:0007669"/>
    <property type="project" value="InterPro"/>
</dbReference>
<name>L1JI10_GUITC</name>
<dbReference type="RefSeq" id="XP_005835116.1">
    <property type="nucleotide sequence ID" value="XM_005835059.1"/>
</dbReference>
<keyword evidence="4" id="KW-1185">Reference proteome</keyword>
<dbReference type="NCBIfam" id="TIGR00553">
    <property type="entry name" value="pabB"/>
    <property type="match status" value="1"/>
</dbReference>
<proteinExistence type="predicted"/>
<dbReference type="OrthoDB" id="64220at2759"/>
<reference evidence="3" key="3">
    <citation type="submission" date="2016-03" db="UniProtKB">
        <authorList>
            <consortium name="EnsemblProtists"/>
        </authorList>
    </citation>
    <scope>IDENTIFICATION</scope>
</reference>
<dbReference type="SUPFAM" id="SSF56322">
    <property type="entry name" value="ADC synthase"/>
    <property type="match status" value="1"/>
</dbReference>
<dbReference type="Gene3D" id="3.60.120.10">
    <property type="entry name" value="Anthranilate synthase"/>
    <property type="match status" value="1"/>
</dbReference>
<organism evidence="2">
    <name type="scientific">Guillardia theta (strain CCMP2712)</name>
    <name type="common">Cryptophyte</name>
    <dbReference type="NCBI Taxonomy" id="905079"/>
    <lineage>
        <taxon>Eukaryota</taxon>
        <taxon>Cryptophyceae</taxon>
        <taxon>Pyrenomonadales</taxon>
        <taxon>Geminigeraceae</taxon>
        <taxon>Guillardia</taxon>
    </lineage>
</organism>
<reference evidence="4" key="2">
    <citation type="submission" date="2012-11" db="EMBL/GenBank/DDBJ databases">
        <authorList>
            <person name="Kuo A."/>
            <person name="Curtis B.A."/>
            <person name="Tanifuji G."/>
            <person name="Burki F."/>
            <person name="Gruber A."/>
            <person name="Irimia M."/>
            <person name="Maruyama S."/>
            <person name="Arias M.C."/>
            <person name="Ball S.G."/>
            <person name="Gile G.H."/>
            <person name="Hirakawa Y."/>
            <person name="Hopkins J.F."/>
            <person name="Rensing S.A."/>
            <person name="Schmutz J."/>
            <person name="Symeonidi A."/>
            <person name="Elias M."/>
            <person name="Eveleigh R.J."/>
            <person name="Herman E.K."/>
            <person name="Klute M.J."/>
            <person name="Nakayama T."/>
            <person name="Obornik M."/>
            <person name="Reyes-Prieto A."/>
            <person name="Armbrust E.V."/>
            <person name="Aves S.J."/>
            <person name="Beiko R.G."/>
            <person name="Coutinho P."/>
            <person name="Dacks J.B."/>
            <person name="Durnford D.G."/>
            <person name="Fast N.M."/>
            <person name="Green B.R."/>
            <person name="Grisdale C."/>
            <person name="Hempe F."/>
            <person name="Henrissat B."/>
            <person name="Hoppner M.P."/>
            <person name="Ishida K.-I."/>
            <person name="Kim E."/>
            <person name="Koreny L."/>
            <person name="Kroth P.G."/>
            <person name="Liu Y."/>
            <person name="Malik S.-B."/>
            <person name="Maier U.G."/>
            <person name="McRose D."/>
            <person name="Mock T."/>
            <person name="Neilson J.A."/>
            <person name="Onodera N.T."/>
            <person name="Poole A.M."/>
            <person name="Pritham E.J."/>
            <person name="Richards T.A."/>
            <person name="Rocap G."/>
            <person name="Roy S.W."/>
            <person name="Sarai C."/>
            <person name="Schaack S."/>
            <person name="Shirato S."/>
            <person name="Slamovits C.H."/>
            <person name="Spencer D.F."/>
            <person name="Suzuki S."/>
            <person name="Worden A.Z."/>
            <person name="Zauner S."/>
            <person name="Barry K."/>
            <person name="Bell C."/>
            <person name="Bharti A.K."/>
            <person name="Crow J.A."/>
            <person name="Grimwood J."/>
            <person name="Kramer R."/>
            <person name="Lindquist E."/>
            <person name="Lucas S."/>
            <person name="Salamov A."/>
            <person name="McFadden G.I."/>
            <person name="Lane C.E."/>
            <person name="Keeling P.J."/>
            <person name="Gray M.W."/>
            <person name="Grigoriev I.V."/>
            <person name="Archibald J.M."/>
        </authorList>
    </citation>
    <scope>NUCLEOTIDE SEQUENCE</scope>
    <source>
        <strain evidence="4">CCMP2712</strain>
    </source>
</reference>
<dbReference type="InterPro" id="IPR019999">
    <property type="entry name" value="Anth_synth_I-like"/>
</dbReference>
<dbReference type="STRING" id="905079.L1JI10"/>
<dbReference type="InterPro" id="IPR005801">
    <property type="entry name" value="ADC_synthase"/>
</dbReference>
<evidence type="ECO:0000313" key="2">
    <source>
        <dbReference type="EMBL" id="EKX48136.1"/>
    </source>
</evidence>
<dbReference type="GeneID" id="17304819"/>
<dbReference type="EMBL" id="JH992987">
    <property type="protein sequence ID" value="EKX48136.1"/>
    <property type="molecule type" value="Genomic_DNA"/>
</dbReference>
<evidence type="ECO:0000313" key="3">
    <source>
        <dbReference type="EnsemblProtists" id="EKX48136"/>
    </source>
</evidence>
<sequence>MPPLTPSAPAPSHGPGSVPKGAFPLMDCVERKGGEGAPEFVPDDSQVEYMKKIDACHEYIRAGESYELCLTTRLRSRSKINPYKFYGRQRRLNPAPYSAFLRLSEHLSVCSSSPERFLRISRDGWVESKPIKGTRRRGLCPEEDVEIARELQLCEKDRAENLMIVDLVRNDLGRICQTGSVHCPKLMSIESFTTVHQLVSTIRGQLLPQLDAFDCVRATFPMGSMTGAPKRRSLVLLDELESSARGIYSGSIGYFSLNGAADLSVCIRTGVFNKEGMKLGAGGAITILSKAEEEWEEMLLKTKALVQCARTFCAAK</sequence>
<dbReference type="KEGG" id="gtt:GUITHDRAFT_86169"/>